<dbReference type="Pfam" id="PF13723">
    <property type="entry name" value="Ketoacyl-synt_2"/>
    <property type="match status" value="1"/>
</dbReference>
<comment type="caution">
    <text evidence="2">The sequence shown here is derived from an EMBL/GenBank/DDBJ whole genome shotgun (WGS) entry which is preliminary data.</text>
</comment>
<organism evidence="2 3">
    <name type="scientific">Candidatus Thiodiazotropha endoloripes</name>
    <dbReference type="NCBI Taxonomy" id="1818881"/>
    <lineage>
        <taxon>Bacteria</taxon>
        <taxon>Pseudomonadati</taxon>
        <taxon>Pseudomonadota</taxon>
        <taxon>Gammaproteobacteria</taxon>
        <taxon>Chromatiales</taxon>
        <taxon>Sedimenticolaceae</taxon>
        <taxon>Candidatus Thiodiazotropha</taxon>
    </lineage>
</organism>
<evidence type="ECO:0000313" key="2">
    <source>
        <dbReference type="EMBL" id="ODB97260.1"/>
    </source>
</evidence>
<dbReference type="RefSeq" id="WP_069005033.1">
    <property type="nucleotide sequence ID" value="NZ_LVJX01000007.1"/>
</dbReference>
<dbReference type="OrthoDB" id="9798676at2"/>
<dbReference type="InterPro" id="IPR016039">
    <property type="entry name" value="Thiolase-like"/>
</dbReference>
<keyword evidence="3" id="KW-1185">Reference proteome</keyword>
<gene>
    <name evidence="2" type="ORF">A3196_11125</name>
</gene>
<sequence length="262" mass="27798">MISVTIKKIGVVAQGIGNWQEATALLQSEADYQGGELPPLKPSMLKPNERRRTTRTIKIALQAAEEALQDLTGTETLASVFSSSEGDLDIIDQICLALTEEGRPVSPTQFHNSVHNAPAGYWSIGAGSRQGSSSLGGLNGSFAAGLMEAAVQAVVERVPVLLVCYDQPPPELLQPFMPIGEPFSIAMLLTAESESGIARLNLSTVPDGEESRMSKPALETLRLSAPSARSLPILQAIAQSHAANITLTYLPGLNLQSELLPC</sequence>
<proteinExistence type="predicted"/>
<feature type="domain" description="Beta-ketoacyl synthase-like N-terminal" evidence="1">
    <location>
        <begin position="36"/>
        <end position="239"/>
    </location>
</feature>
<evidence type="ECO:0000313" key="3">
    <source>
        <dbReference type="Proteomes" id="UP000094849"/>
    </source>
</evidence>
<dbReference type="STRING" id="1818881.A3196_11125"/>
<accession>A0A1E2URC5</accession>
<dbReference type="EMBL" id="LVJZ01000003">
    <property type="protein sequence ID" value="ODB97260.1"/>
    <property type="molecule type" value="Genomic_DNA"/>
</dbReference>
<dbReference type="InterPro" id="IPR014030">
    <property type="entry name" value="Ketoacyl_synth_N"/>
</dbReference>
<evidence type="ECO:0000259" key="1">
    <source>
        <dbReference type="Pfam" id="PF13723"/>
    </source>
</evidence>
<dbReference type="Gene3D" id="3.40.47.10">
    <property type="match status" value="1"/>
</dbReference>
<reference evidence="2 3" key="1">
    <citation type="submission" date="2016-03" db="EMBL/GenBank/DDBJ databases">
        <title>Chemosynthetic sulphur-oxidizing symbionts of marine invertebrate animals are capable of nitrogen fixation.</title>
        <authorList>
            <person name="Petersen J.M."/>
            <person name="Kemper A."/>
            <person name="Gruber-Vodicka H."/>
            <person name="Cardini U."/>
            <person name="Geest Mvander."/>
            <person name="Kleiner M."/>
            <person name="Bulgheresi S."/>
            <person name="Fussmann M."/>
            <person name="Herbold C."/>
            <person name="Seah B.K.B."/>
            <person name="Antony C.Paul."/>
            <person name="Liu D."/>
            <person name="Belitz A."/>
            <person name="Weber M."/>
        </authorList>
    </citation>
    <scope>NUCLEOTIDE SEQUENCE [LARGE SCALE GENOMIC DNA]</scope>
    <source>
        <strain evidence="2">G_D</strain>
    </source>
</reference>
<name>A0A1E2URC5_9GAMM</name>
<protein>
    <recommendedName>
        <fullName evidence="1">Beta-ketoacyl synthase-like N-terminal domain-containing protein</fullName>
    </recommendedName>
</protein>
<dbReference type="AlphaFoldDB" id="A0A1E2URC5"/>
<dbReference type="Proteomes" id="UP000094849">
    <property type="component" value="Unassembled WGS sequence"/>
</dbReference>
<dbReference type="GO" id="GO:0016746">
    <property type="term" value="F:acyltransferase activity"/>
    <property type="evidence" value="ECO:0007669"/>
    <property type="project" value="InterPro"/>
</dbReference>
<dbReference type="SUPFAM" id="SSF53901">
    <property type="entry name" value="Thiolase-like"/>
    <property type="match status" value="1"/>
</dbReference>